<feature type="domain" description="FAD-dependent urate hydroxylase HpyO/Asp monooxygenase CreE-like FAD/NAD(P)-binding" evidence="1">
    <location>
        <begin position="8"/>
        <end position="169"/>
    </location>
</feature>
<dbReference type="EMBL" id="LAZR01000030">
    <property type="protein sequence ID" value="KKO02634.1"/>
    <property type="molecule type" value="Genomic_DNA"/>
</dbReference>
<reference evidence="2" key="1">
    <citation type="journal article" date="2015" name="Nature">
        <title>Complex archaea that bridge the gap between prokaryotes and eukaryotes.</title>
        <authorList>
            <person name="Spang A."/>
            <person name="Saw J.H."/>
            <person name="Jorgensen S.L."/>
            <person name="Zaremba-Niedzwiedzka K."/>
            <person name="Martijn J."/>
            <person name="Lind A.E."/>
            <person name="van Eijk R."/>
            <person name="Schleper C."/>
            <person name="Guy L."/>
            <person name="Ettema T.J."/>
        </authorList>
    </citation>
    <scope>NUCLEOTIDE SEQUENCE</scope>
</reference>
<dbReference type="SUPFAM" id="SSF51905">
    <property type="entry name" value="FAD/NAD(P)-binding domain"/>
    <property type="match status" value="1"/>
</dbReference>
<dbReference type="InterPro" id="IPR038732">
    <property type="entry name" value="HpyO/CreE_NAD-binding"/>
</dbReference>
<comment type="caution">
    <text evidence="2">The sequence shown here is derived from an EMBL/GenBank/DDBJ whole genome shotgun (WGS) entry which is preliminary data.</text>
</comment>
<dbReference type="PANTHER" id="PTHR40254:SF1">
    <property type="entry name" value="BLR0577 PROTEIN"/>
    <property type="match status" value="1"/>
</dbReference>
<organism evidence="2">
    <name type="scientific">marine sediment metagenome</name>
    <dbReference type="NCBI Taxonomy" id="412755"/>
    <lineage>
        <taxon>unclassified sequences</taxon>
        <taxon>metagenomes</taxon>
        <taxon>ecological metagenomes</taxon>
    </lineage>
</organism>
<gene>
    <name evidence="2" type="ORF">LCGC14_0105910</name>
</gene>
<protein>
    <recommendedName>
        <fullName evidence="1">FAD-dependent urate hydroxylase HpyO/Asp monooxygenase CreE-like FAD/NAD(P)-binding domain-containing protein</fullName>
    </recommendedName>
</protein>
<proteinExistence type="predicted"/>
<name>A0A0F9YDU5_9ZZZZ</name>
<accession>A0A0F9YDU5</accession>
<dbReference type="InterPro" id="IPR052189">
    <property type="entry name" value="L-asp_N-monooxygenase_NS-form"/>
</dbReference>
<dbReference type="Pfam" id="PF13454">
    <property type="entry name" value="NAD_binding_9"/>
    <property type="match status" value="1"/>
</dbReference>
<dbReference type="InterPro" id="IPR036188">
    <property type="entry name" value="FAD/NAD-bd_sf"/>
</dbReference>
<evidence type="ECO:0000313" key="2">
    <source>
        <dbReference type="EMBL" id="KKO02634.1"/>
    </source>
</evidence>
<dbReference type="PANTHER" id="PTHR40254">
    <property type="entry name" value="BLR0577 PROTEIN"/>
    <property type="match status" value="1"/>
</dbReference>
<dbReference type="AlphaFoldDB" id="A0A0F9YDU5"/>
<sequence length="530" mass="58121">MKSAKNIAIIGAGPMAIYTVKELIKSETPLCLSIYDKEQEMGCGMPYRSGMNADYMYCNAFSREIPPITRGLVTWLHEQDDDALRGLGLTRDEIDARDFYPRVLLGAFFSDAFLDLCEAGRTAGHDIRLYPRHEVTDIEPIATGARLHFTAAGDSQAAEFDEVVIATGHDWPAAPNIGEADLVSPWPYTNITALPAGEIGILGSSLSAIDVIVTLGQTHGTFIHKGDDVRWFPKTDCNVPLITMVSHKGIMPEPDFFYPYPYAPLRHINAEAVEAEIAKGSDGLLQRVFDLLIAELNADAPAYIDALGPQGQTIDGFADAYFDHRVTMGGLRALRDTLNSAVATMRNKETQPHRYALLRGHENFDLILEHLTQDDRARFYDKLMPVFGDCYAAIPHISVKRVLALYDAGVLRIVPTGEESTFRNTQDGGVCAQTLDGELRFDAMIDARGQAAAALGKLPFPTLTKGLSEKDDLKTPFRLDVPAQDRGAIYCLAMPQILTQHPFSQGLPNCAELAQLAVQDMFDRMAGAAA</sequence>
<evidence type="ECO:0000259" key="1">
    <source>
        <dbReference type="Pfam" id="PF13454"/>
    </source>
</evidence>